<keyword evidence="2" id="KW-0547">Nucleotide-binding</keyword>
<dbReference type="GO" id="GO:0004824">
    <property type="term" value="F:lysine-tRNA ligase activity"/>
    <property type="evidence" value="ECO:0007669"/>
    <property type="project" value="TreeGrafter"/>
</dbReference>
<reference evidence="5" key="1">
    <citation type="journal article" date="2014" name="Front. Microbiol.">
        <title>High frequency of phylogenetically diverse reductive dehalogenase-homologous genes in deep subseafloor sedimentary metagenomes.</title>
        <authorList>
            <person name="Kawai M."/>
            <person name="Futagami T."/>
            <person name="Toyoda A."/>
            <person name="Takaki Y."/>
            <person name="Nishi S."/>
            <person name="Hori S."/>
            <person name="Arai W."/>
            <person name="Tsubouchi T."/>
            <person name="Morono Y."/>
            <person name="Uchiyama I."/>
            <person name="Ito T."/>
            <person name="Fujiyama A."/>
            <person name="Inagaki F."/>
            <person name="Takami H."/>
        </authorList>
    </citation>
    <scope>NUCLEOTIDE SEQUENCE</scope>
    <source>
        <strain evidence="5">Expedition CK06-06</strain>
    </source>
</reference>
<accession>X1GIP9</accession>
<organism evidence="5">
    <name type="scientific">marine sediment metagenome</name>
    <dbReference type="NCBI Taxonomy" id="412755"/>
    <lineage>
        <taxon>unclassified sequences</taxon>
        <taxon>metagenomes</taxon>
        <taxon>ecological metagenomes</taxon>
    </lineage>
</organism>
<evidence type="ECO:0000259" key="4">
    <source>
        <dbReference type="Pfam" id="PF00152"/>
    </source>
</evidence>
<evidence type="ECO:0000256" key="1">
    <source>
        <dbReference type="ARBA" id="ARBA00022598"/>
    </source>
</evidence>
<evidence type="ECO:0000256" key="3">
    <source>
        <dbReference type="ARBA" id="ARBA00022840"/>
    </source>
</evidence>
<dbReference type="SUPFAM" id="SSF55681">
    <property type="entry name" value="Class II aaRS and biotin synthetases"/>
    <property type="match status" value="1"/>
</dbReference>
<feature type="non-terminal residue" evidence="5">
    <location>
        <position position="156"/>
    </location>
</feature>
<dbReference type="GO" id="GO:0006430">
    <property type="term" value="P:lysyl-tRNA aminoacylation"/>
    <property type="evidence" value="ECO:0007669"/>
    <property type="project" value="TreeGrafter"/>
</dbReference>
<feature type="non-terminal residue" evidence="5">
    <location>
        <position position="1"/>
    </location>
</feature>
<feature type="domain" description="Aminoacyl-tRNA synthetase class II (D/K/N)" evidence="4">
    <location>
        <begin position="5"/>
        <end position="156"/>
    </location>
</feature>
<evidence type="ECO:0000313" key="5">
    <source>
        <dbReference type="EMBL" id="GAH32888.1"/>
    </source>
</evidence>
<evidence type="ECO:0000256" key="2">
    <source>
        <dbReference type="ARBA" id="ARBA00022741"/>
    </source>
</evidence>
<dbReference type="Pfam" id="PF00152">
    <property type="entry name" value="tRNA-synt_2"/>
    <property type="match status" value="1"/>
</dbReference>
<dbReference type="InterPro" id="IPR004364">
    <property type="entry name" value="Aa-tRNA-synt_II"/>
</dbReference>
<dbReference type="AlphaFoldDB" id="X1GIP9"/>
<sequence length="156" mass="18200">KFGKDTIDFKPPWKRLTLRDAVKKHGGIDFVKYPTADGLRDRMRSLKMEPDPQKNWAKLVDEIIKDYVRPKLIQPTIIYDYPVSMSPLAKTKPGEERVAERFQVVAGGLEIANAYSELNDPIEQRERFEEQQKERVGADEERWTIDEDYLLALEYG</sequence>
<dbReference type="PANTHER" id="PTHR42918:SF15">
    <property type="entry name" value="LYSINE--TRNA LIGASE, CHLOROPLASTIC_MITOCHONDRIAL"/>
    <property type="match status" value="1"/>
</dbReference>
<dbReference type="PANTHER" id="PTHR42918">
    <property type="entry name" value="LYSYL-TRNA SYNTHETASE"/>
    <property type="match status" value="1"/>
</dbReference>
<protein>
    <recommendedName>
        <fullName evidence="4">Aminoacyl-tRNA synthetase class II (D/K/N) domain-containing protein</fullName>
    </recommendedName>
</protein>
<keyword evidence="3" id="KW-0067">ATP-binding</keyword>
<name>X1GIP9_9ZZZZ</name>
<comment type="caution">
    <text evidence="5">The sequence shown here is derived from an EMBL/GenBank/DDBJ whole genome shotgun (WGS) entry which is preliminary data.</text>
</comment>
<proteinExistence type="predicted"/>
<dbReference type="GO" id="GO:0005829">
    <property type="term" value="C:cytosol"/>
    <property type="evidence" value="ECO:0007669"/>
    <property type="project" value="TreeGrafter"/>
</dbReference>
<dbReference type="InterPro" id="IPR045864">
    <property type="entry name" value="aa-tRNA-synth_II/BPL/LPL"/>
</dbReference>
<keyword evidence="1" id="KW-0436">Ligase</keyword>
<dbReference type="GO" id="GO:0000049">
    <property type="term" value="F:tRNA binding"/>
    <property type="evidence" value="ECO:0007669"/>
    <property type="project" value="TreeGrafter"/>
</dbReference>
<dbReference type="Gene3D" id="3.30.930.10">
    <property type="entry name" value="Bira Bifunctional Protein, Domain 2"/>
    <property type="match status" value="1"/>
</dbReference>
<dbReference type="GO" id="GO:0005524">
    <property type="term" value="F:ATP binding"/>
    <property type="evidence" value="ECO:0007669"/>
    <property type="project" value="InterPro"/>
</dbReference>
<dbReference type="EMBL" id="BARU01014423">
    <property type="protein sequence ID" value="GAH32888.1"/>
    <property type="molecule type" value="Genomic_DNA"/>
</dbReference>
<gene>
    <name evidence="5" type="ORF">S03H2_25467</name>
</gene>